<evidence type="ECO:0000313" key="3">
    <source>
        <dbReference type="Proteomes" id="UP000481350"/>
    </source>
</evidence>
<proteinExistence type="predicted"/>
<dbReference type="AlphaFoldDB" id="A0A6I1BV45"/>
<evidence type="ECO:0000313" key="2">
    <source>
        <dbReference type="EMBL" id="KAB6919499.1"/>
    </source>
</evidence>
<gene>
    <name evidence="1" type="ORF">GBJ98_02740</name>
    <name evidence="2" type="ORF">GBK06_03720</name>
</gene>
<protein>
    <submittedName>
        <fullName evidence="1">Uncharacterized protein</fullName>
    </submittedName>
</protein>
<dbReference type="Proteomes" id="UP000481350">
    <property type="component" value="Unassembled WGS sequence"/>
</dbReference>
<name>A0A6I1BV45_BIFLN</name>
<dbReference type="EMBL" id="WDZO01000004">
    <property type="protein sequence ID" value="KAB6913932.1"/>
    <property type="molecule type" value="Genomic_DNA"/>
</dbReference>
<dbReference type="Proteomes" id="UP000491334">
    <property type="component" value="Unassembled WGS sequence"/>
</dbReference>
<reference evidence="3 4" key="1">
    <citation type="journal article" date="2019" name="Nat. Med.">
        <title>A library of human gut bacterial isolates paired with longitudinal multiomics data enables mechanistic microbiome research.</title>
        <authorList>
            <person name="Poyet M."/>
            <person name="Groussin M."/>
            <person name="Gibbons S.M."/>
            <person name="Avila-Pacheco J."/>
            <person name="Jiang X."/>
            <person name="Kearney S.M."/>
            <person name="Perrotta A.R."/>
            <person name="Berdy B."/>
            <person name="Zhao S."/>
            <person name="Lieberman T.D."/>
            <person name="Swanson P.K."/>
            <person name="Smith M."/>
            <person name="Roesemann S."/>
            <person name="Alexander J.E."/>
            <person name="Rich S.A."/>
            <person name="Livny J."/>
            <person name="Vlamakis H."/>
            <person name="Clish C."/>
            <person name="Bullock K."/>
            <person name="Deik A."/>
            <person name="Scott J."/>
            <person name="Pierce K.A."/>
            <person name="Xavier R.J."/>
            <person name="Alm E.J."/>
        </authorList>
    </citation>
    <scope>NUCLEOTIDE SEQUENCE [LARGE SCALE GENOMIC DNA]</scope>
    <source>
        <strain evidence="1 3">BIOML-A283</strain>
        <strain evidence="2 4">BIOML-A284</strain>
    </source>
</reference>
<sequence>MGYQNKRHAAKLFQTESFFIDSANSLERDVFDCLCDMTPDPQNRPPYRDVPDTVNGTGSCHDIVPVPPRCYLGYATWVAEKMGLPESKAEHVRKALKTLVEAGWLYAFKPSVWRMPTMWQLVFNDRYEPDIKEALKVWETGDKLDWHVCNCDWFNQDMFHLHYFGWGRKMYGSAREAAHAVTYRGWVKYLN</sequence>
<accession>A0A6I1BV45</accession>
<dbReference type="RefSeq" id="WP_202575383.1">
    <property type="nucleotide sequence ID" value="NZ_JAWWRP010000020.1"/>
</dbReference>
<comment type="caution">
    <text evidence="1">The sequence shown here is derived from an EMBL/GenBank/DDBJ whole genome shotgun (WGS) entry which is preliminary data.</text>
</comment>
<evidence type="ECO:0000313" key="4">
    <source>
        <dbReference type="Proteomes" id="UP000491334"/>
    </source>
</evidence>
<organism evidence="1 3">
    <name type="scientific">Bifidobacterium longum</name>
    <dbReference type="NCBI Taxonomy" id="216816"/>
    <lineage>
        <taxon>Bacteria</taxon>
        <taxon>Bacillati</taxon>
        <taxon>Actinomycetota</taxon>
        <taxon>Actinomycetes</taxon>
        <taxon>Bifidobacteriales</taxon>
        <taxon>Bifidobacteriaceae</taxon>
        <taxon>Bifidobacterium</taxon>
    </lineage>
</organism>
<evidence type="ECO:0000313" key="1">
    <source>
        <dbReference type="EMBL" id="KAB6913932.1"/>
    </source>
</evidence>
<dbReference type="EMBL" id="WDZP01000005">
    <property type="protein sequence ID" value="KAB6919499.1"/>
    <property type="molecule type" value="Genomic_DNA"/>
</dbReference>